<reference evidence="1" key="2">
    <citation type="submission" date="2017-11" db="EMBL/GenBank/DDBJ databases">
        <title>Coralsnake Venomics: Analyses of Venom Gland Transcriptomes and Proteomes of Six Brazilian Taxa.</title>
        <authorList>
            <person name="Aird S.D."/>
            <person name="Jorge da Silva N."/>
            <person name="Qiu L."/>
            <person name="Villar-Briones A."/>
            <person name="Aparecida-Saddi V."/>
            <person name="Campos-Telles M.P."/>
            <person name="Grau M."/>
            <person name="Mikheyev A.S."/>
        </authorList>
    </citation>
    <scope>NUCLEOTIDE SEQUENCE</scope>
    <source>
        <tissue evidence="1">Venom_gland</tissue>
    </source>
</reference>
<accession>A0A2D4IXK2</accession>
<dbReference type="AlphaFoldDB" id="A0A2D4IXK2"/>
<sequence>MCCTGLGEQACLAMKPGEMSGFVFQESVKIWAIFFQMASRIGHRLGIHYCHGVIDSSLPMHPVSSLAGAQKLVVVCMELLFSTFLSLIYVEEVDCPRTKPRGCMNHSALLVPSAF</sequence>
<reference evidence="1" key="1">
    <citation type="submission" date="2017-07" db="EMBL/GenBank/DDBJ databases">
        <authorList>
            <person name="Mikheyev A."/>
            <person name="Grau M."/>
        </authorList>
    </citation>
    <scope>NUCLEOTIDE SEQUENCE</scope>
    <source>
        <tissue evidence="1">Venom_gland</tissue>
    </source>
</reference>
<organism evidence="1">
    <name type="scientific">Micrurus lemniscatus lemniscatus</name>
    <dbReference type="NCBI Taxonomy" id="129467"/>
    <lineage>
        <taxon>Eukaryota</taxon>
        <taxon>Metazoa</taxon>
        <taxon>Chordata</taxon>
        <taxon>Craniata</taxon>
        <taxon>Vertebrata</taxon>
        <taxon>Euteleostomi</taxon>
        <taxon>Lepidosauria</taxon>
        <taxon>Squamata</taxon>
        <taxon>Bifurcata</taxon>
        <taxon>Unidentata</taxon>
        <taxon>Episquamata</taxon>
        <taxon>Toxicofera</taxon>
        <taxon>Serpentes</taxon>
        <taxon>Colubroidea</taxon>
        <taxon>Elapidae</taxon>
        <taxon>Elapinae</taxon>
        <taxon>Micrurus</taxon>
    </lineage>
</organism>
<proteinExistence type="predicted"/>
<name>A0A2D4IXK2_MICLE</name>
<evidence type="ECO:0000313" key="1">
    <source>
        <dbReference type="EMBL" id="LAA88923.1"/>
    </source>
</evidence>
<dbReference type="EMBL" id="IACK01132982">
    <property type="protein sequence ID" value="LAA88923.1"/>
    <property type="molecule type" value="Transcribed_RNA"/>
</dbReference>
<protein>
    <submittedName>
        <fullName evidence="1">Uncharacterized protein</fullName>
    </submittedName>
</protein>